<reference evidence="3 4" key="1">
    <citation type="journal article" date="2012" name="J. Bacteriol.">
        <title>Genome sequence of Enterococcus hirae (Streptococcus faecalis) ATCC 9790, a model organism for the study of ion transport, bioenergetics, and copper homeostasis.</title>
        <authorList>
            <person name="Gaechter T."/>
            <person name="Wunderlin C."/>
            <person name="Schmidheini T."/>
            <person name="Solioz M."/>
        </authorList>
    </citation>
    <scope>NUCLEOTIDE SEQUENCE [LARGE SCALE GENOMIC DNA]</scope>
    <source>
        <strain evidence="4">ATCC 9790 / DSM 20160 / JCM 8729 / LMG 6399 / NBRC 3181 / NCIMB 6459 / NCDO 1258 / NCTC 12367 / WDCM 00089 / R</strain>
    </source>
</reference>
<dbReference type="eggNOG" id="ENOG5034087">
    <property type="taxonomic scope" value="Bacteria"/>
</dbReference>
<dbReference type="EMBL" id="CP003504">
    <property type="protein sequence ID" value="AFM70385.1"/>
    <property type="molecule type" value="Genomic_DNA"/>
</dbReference>
<dbReference type="Pfam" id="PF13038">
    <property type="entry name" value="DUF3899"/>
    <property type="match status" value="1"/>
</dbReference>
<keyword evidence="4" id="KW-1185">Reference proteome</keyword>
<protein>
    <recommendedName>
        <fullName evidence="2">DUF3899 domain-containing protein</fullName>
    </recommendedName>
</protein>
<gene>
    <name evidence="3" type="ordered locus">EHR_07245</name>
</gene>
<evidence type="ECO:0000313" key="3">
    <source>
        <dbReference type="EMBL" id="AFM70385.1"/>
    </source>
</evidence>
<accession>I6S135</accession>
<sequence length="116" mass="13317">MKKKSLPYLIAGVLILLIIVKNSLNHQLTLTQLSNDLFLCAMPFLIIGGFLWVFSSGFFDHFQRSIYLARTRNRKKKPEFSSLSSASYGMYTFWLIIAGILLALSIVLVIFRFYDT</sequence>
<dbReference type="PATRIC" id="fig|768486.3.peg.1378"/>
<dbReference type="InterPro" id="IPR025007">
    <property type="entry name" value="DUF3899"/>
</dbReference>
<evidence type="ECO:0000259" key="2">
    <source>
        <dbReference type="Pfam" id="PF13038"/>
    </source>
</evidence>
<keyword evidence="1" id="KW-0472">Membrane</keyword>
<evidence type="ECO:0000256" key="1">
    <source>
        <dbReference type="SAM" id="Phobius"/>
    </source>
</evidence>
<feature type="transmembrane region" description="Helical" evidence="1">
    <location>
        <begin position="91"/>
        <end position="114"/>
    </location>
</feature>
<keyword evidence="1" id="KW-1133">Transmembrane helix</keyword>
<dbReference type="AlphaFoldDB" id="I6S135"/>
<evidence type="ECO:0000313" key="4">
    <source>
        <dbReference type="Proteomes" id="UP000002895"/>
    </source>
</evidence>
<dbReference type="RefSeq" id="WP_014834463.1">
    <property type="nucleotide sequence ID" value="NC_018081.1"/>
</dbReference>
<name>I6S135_ENTHA</name>
<dbReference type="KEGG" id="ehr:EHR_07245"/>
<proteinExistence type="predicted"/>
<dbReference type="Proteomes" id="UP000002895">
    <property type="component" value="Chromosome"/>
</dbReference>
<dbReference type="HOGENOM" id="CLU_170195_0_0_9"/>
<feature type="domain" description="DUF3899" evidence="2">
    <location>
        <begin position="34"/>
        <end position="108"/>
    </location>
</feature>
<feature type="transmembrane region" description="Helical" evidence="1">
    <location>
        <begin position="36"/>
        <end position="54"/>
    </location>
</feature>
<keyword evidence="1" id="KW-0812">Transmembrane</keyword>
<organism evidence="3 4">
    <name type="scientific">Enterococcus hirae (strain ATCC 9790 / DSM 20160 / JCM 8729 / LMG 6399 / NBRC 3181 / NCIMB 6459 / NCDO 1258 / NCTC 12367 / WDCM 00089 / R)</name>
    <dbReference type="NCBI Taxonomy" id="768486"/>
    <lineage>
        <taxon>Bacteria</taxon>
        <taxon>Bacillati</taxon>
        <taxon>Bacillota</taxon>
        <taxon>Bacilli</taxon>
        <taxon>Lactobacillales</taxon>
        <taxon>Enterococcaceae</taxon>
        <taxon>Enterococcus</taxon>
    </lineage>
</organism>
<feature type="transmembrane region" description="Helical" evidence="1">
    <location>
        <begin position="6"/>
        <end position="24"/>
    </location>
</feature>